<dbReference type="GO" id="GO:0005634">
    <property type="term" value="C:nucleus"/>
    <property type="evidence" value="ECO:0007669"/>
    <property type="project" value="UniProtKB-SubCell"/>
</dbReference>
<evidence type="ECO:0000256" key="3">
    <source>
        <dbReference type="SAM" id="MobiDB-lite"/>
    </source>
</evidence>
<dbReference type="AlphaFoldDB" id="A0A2W1BSZ8"/>
<dbReference type="CDD" id="cd01763">
    <property type="entry name" value="Ubl_SUMO_like"/>
    <property type="match status" value="1"/>
</dbReference>
<feature type="compositionally biased region" description="Basic residues" evidence="3">
    <location>
        <begin position="193"/>
        <end position="209"/>
    </location>
</feature>
<name>A0A2W1BSZ8_HELAM</name>
<proteinExistence type="predicted"/>
<dbReference type="SUPFAM" id="SSF54236">
    <property type="entry name" value="Ubiquitin-like"/>
    <property type="match status" value="2"/>
</dbReference>
<feature type="domain" description="Rad60/SUMO-like" evidence="4">
    <location>
        <begin position="428"/>
        <end position="498"/>
    </location>
</feature>
<feature type="compositionally biased region" description="Polar residues" evidence="3">
    <location>
        <begin position="57"/>
        <end position="67"/>
    </location>
</feature>
<feature type="compositionally biased region" description="Basic residues" evidence="3">
    <location>
        <begin position="133"/>
        <end position="142"/>
    </location>
</feature>
<reference evidence="5 6" key="1">
    <citation type="journal article" date="2017" name="BMC Biol.">
        <title>Genomic innovations, transcriptional plasticity and gene loss underlying the evolution and divergence of two highly polyphagous and invasive Helicoverpa pest species.</title>
        <authorList>
            <person name="Pearce S.L."/>
            <person name="Clarke D.F."/>
            <person name="East P.D."/>
            <person name="Elfekih S."/>
            <person name="Gordon K.H."/>
            <person name="Jermiin L.S."/>
            <person name="McGaughran A."/>
            <person name="Oakeshott J.G."/>
            <person name="Papanikolaou A."/>
            <person name="Perera O.P."/>
            <person name="Rane R.V."/>
            <person name="Richards S."/>
            <person name="Tay W.T."/>
            <person name="Walsh T.K."/>
            <person name="Anderson A."/>
            <person name="Anderson C.J."/>
            <person name="Asgari S."/>
            <person name="Board P.G."/>
            <person name="Bretschneider A."/>
            <person name="Campbell P.M."/>
            <person name="Chertemps T."/>
            <person name="Christeller J.T."/>
            <person name="Coppin C.W."/>
            <person name="Downes S.J."/>
            <person name="Duan G."/>
            <person name="Farnsworth C.A."/>
            <person name="Good R.T."/>
            <person name="Han L.B."/>
            <person name="Han Y.C."/>
            <person name="Hatje K."/>
            <person name="Horne I."/>
            <person name="Huang Y.P."/>
            <person name="Hughes D.S."/>
            <person name="Jacquin-Joly E."/>
            <person name="James W."/>
            <person name="Jhangiani S."/>
            <person name="Kollmar M."/>
            <person name="Kuwar S.S."/>
            <person name="Li S."/>
            <person name="Liu N.Y."/>
            <person name="Maibeche M.T."/>
            <person name="Miller J.R."/>
            <person name="Montagne N."/>
            <person name="Perry T."/>
            <person name="Qu J."/>
            <person name="Song S.V."/>
            <person name="Sutton G.G."/>
            <person name="Vogel H."/>
            <person name="Walenz B.P."/>
            <person name="Xu W."/>
            <person name="Zhang H.J."/>
            <person name="Zou Z."/>
            <person name="Batterham P."/>
            <person name="Edwards O.R."/>
            <person name="Feyereisen R."/>
            <person name="Gibbs R.A."/>
            <person name="Heckel D.G."/>
            <person name="McGrath A."/>
            <person name="Robin C."/>
            <person name="Scherer S.E."/>
            <person name="Worley K.C."/>
            <person name="Wu Y.D."/>
        </authorList>
    </citation>
    <scope>NUCLEOTIDE SEQUENCE [LARGE SCALE GENOMIC DNA]</scope>
    <source>
        <strain evidence="5">Harm_GR_Male_#8</strain>
        <tissue evidence="5">Whole organism</tissue>
    </source>
</reference>
<dbReference type="InterPro" id="IPR022617">
    <property type="entry name" value="Rad60/SUMO-like_dom"/>
</dbReference>
<dbReference type="PANTHER" id="PTHR47187">
    <property type="entry name" value="NFATC2-INTERACTING PROTEIN"/>
    <property type="match status" value="1"/>
</dbReference>
<accession>A0A2W1BSZ8</accession>
<evidence type="ECO:0000256" key="2">
    <source>
        <dbReference type="ARBA" id="ARBA00023242"/>
    </source>
</evidence>
<evidence type="ECO:0000313" key="6">
    <source>
        <dbReference type="Proteomes" id="UP000249218"/>
    </source>
</evidence>
<organism evidence="5 6">
    <name type="scientific">Helicoverpa armigera</name>
    <name type="common">Cotton bollworm</name>
    <name type="synonym">Heliothis armigera</name>
    <dbReference type="NCBI Taxonomy" id="29058"/>
    <lineage>
        <taxon>Eukaryota</taxon>
        <taxon>Metazoa</taxon>
        <taxon>Ecdysozoa</taxon>
        <taxon>Arthropoda</taxon>
        <taxon>Hexapoda</taxon>
        <taxon>Insecta</taxon>
        <taxon>Pterygota</taxon>
        <taxon>Neoptera</taxon>
        <taxon>Endopterygota</taxon>
        <taxon>Lepidoptera</taxon>
        <taxon>Glossata</taxon>
        <taxon>Ditrysia</taxon>
        <taxon>Noctuoidea</taxon>
        <taxon>Noctuidae</taxon>
        <taxon>Heliothinae</taxon>
        <taxon>Helicoverpa</taxon>
    </lineage>
</organism>
<dbReference type="EMBL" id="KZ150024">
    <property type="protein sequence ID" value="PZC74853.1"/>
    <property type="molecule type" value="Genomic_DNA"/>
</dbReference>
<feature type="compositionally biased region" description="Basic residues" evidence="3">
    <location>
        <begin position="68"/>
        <end position="80"/>
    </location>
</feature>
<keyword evidence="2" id="KW-0539">Nucleus</keyword>
<sequence>MSSSDSDYDIYGNIAQKLEEIKNSLLKAETAVTSNRTDIGPSSSTLPTITVDEELNSPVNSTDNNTKAKPRRGRGGRRKASSNSCGSSNRSGVGPSSSTLPTVTVDEELNSPVNSTDSDEYTLDAIIANNTKAKPRRGRGGRRIASSNSCGSSNRTTRTVRARRSASQSTSNSNEDDTFDKEDAPTTSNRGQRAGKGRSPRAGRGRSPRAGRERSTRAARERSTRAARRQSAGAGRGLSTHAGRERSTRARSRGVSSRERGHTARNELIEIFDDFSSPDRRSPVTSNDCPIISIGNTDDYPDQCENQQLFSSNVRRPSDDVEIVDMDSLEDDNEEMSVKVYWRSLEIFKFNIRKYQKITQLFNYFSEKEGVSINHLLFIYNDKILKMDDTPDSINYNIAKFIDGGIVDQDVRELTAGNNENNESSGFKLKFQCQNKKKPFETFMNPHEKLMLAMIKCAEHLEIPLERLKFYFDGDLISSKNTPQDLELEGGECIDVKISSL</sequence>
<evidence type="ECO:0000313" key="5">
    <source>
        <dbReference type="EMBL" id="PZC74853.1"/>
    </source>
</evidence>
<dbReference type="PANTHER" id="PTHR47187:SF1">
    <property type="entry name" value="NFATC2-INTERACTING PROTEIN"/>
    <property type="match status" value="1"/>
</dbReference>
<feature type="compositionally biased region" description="Basic and acidic residues" evidence="3">
    <location>
        <begin position="210"/>
        <end position="224"/>
    </location>
</feature>
<dbReference type="InterPro" id="IPR029071">
    <property type="entry name" value="Ubiquitin-like_domsf"/>
</dbReference>
<evidence type="ECO:0000259" key="4">
    <source>
        <dbReference type="Pfam" id="PF11976"/>
    </source>
</evidence>
<gene>
    <name evidence="5" type="primary">HaOG207117</name>
    <name evidence="5" type="ORF">B5X24_HaOG207117</name>
</gene>
<dbReference type="Gene3D" id="3.10.20.90">
    <property type="entry name" value="Phosphatidylinositol 3-kinase Catalytic Subunit, Chain A, domain 1"/>
    <property type="match status" value="2"/>
</dbReference>
<evidence type="ECO:0000256" key="1">
    <source>
        <dbReference type="ARBA" id="ARBA00004123"/>
    </source>
</evidence>
<dbReference type="Proteomes" id="UP000249218">
    <property type="component" value="Unassembled WGS sequence"/>
</dbReference>
<protein>
    <recommendedName>
        <fullName evidence="4">Rad60/SUMO-like domain-containing protein</fullName>
    </recommendedName>
</protein>
<feature type="compositionally biased region" description="Polar residues" evidence="3">
    <location>
        <begin position="32"/>
        <end position="48"/>
    </location>
</feature>
<dbReference type="OrthoDB" id="442921at2759"/>
<feature type="region of interest" description="Disordered" evidence="3">
    <location>
        <begin position="32"/>
        <end position="262"/>
    </location>
</feature>
<keyword evidence="6" id="KW-1185">Reference proteome</keyword>
<dbReference type="InterPro" id="IPR052324">
    <property type="entry name" value="NFATC2-Int_DNA_Repair"/>
</dbReference>
<feature type="compositionally biased region" description="Low complexity" evidence="3">
    <location>
        <begin position="81"/>
        <end position="98"/>
    </location>
</feature>
<dbReference type="Pfam" id="PF11976">
    <property type="entry name" value="Rad60-SLD"/>
    <property type="match status" value="1"/>
</dbReference>
<dbReference type="GO" id="GO:0045944">
    <property type="term" value="P:positive regulation of transcription by RNA polymerase II"/>
    <property type="evidence" value="ECO:0007669"/>
    <property type="project" value="TreeGrafter"/>
</dbReference>
<comment type="subcellular location">
    <subcellularLocation>
        <location evidence="1">Nucleus</location>
    </subcellularLocation>
</comment>